<dbReference type="RefSeq" id="WP_010919502.1">
    <property type="nucleotide sequence ID" value="NC_011916.1"/>
</dbReference>
<dbReference type="InterPro" id="IPR050312">
    <property type="entry name" value="IolE/XylAMocC-like"/>
</dbReference>
<dbReference type="InterPro" id="IPR036237">
    <property type="entry name" value="Xyl_isomerase-like_sf"/>
</dbReference>
<dbReference type="GeneID" id="7331761"/>
<accession>A0A0H3C817</accession>
<dbReference type="PANTHER" id="PTHR12110:SF41">
    <property type="entry name" value="INOSOSE DEHYDRATASE"/>
    <property type="match status" value="1"/>
</dbReference>
<dbReference type="Pfam" id="PF01261">
    <property type="entry name" value="AP_endonuc_2"/>
    <property type="match status" value="1"/>
</dbReference>
<dbReference type="PROSITE" id="PS51318">
    <property type="entry name" value="TAT"/>
    <property type="match status" value="1"/>
</dbReference>
<proteinExistence type="predicted"/>
<feature type="domain" description="Xylose isomerase-like TIM barrel" evidence="1">
    <location>
        <begin position="76"/>
        <end position="307"/>
    </location>
</feature>
<dbReference type="HOGENOM" id="CLU_059523_1_0_5"/>
<dbReference type="InterPro" id="IPR013022">
    <property type="entry name" value="Xyl_isomerase-like_TIM-brl"/>
</dbReference>
<evidence type="ECO:0000313" key="2">
    <source>
        <dbReference type="EMBL" id="ACL95166.1"/>
    </source>
</evidence>
<dbReference type="GO" id="GO:0016853">
    <property type="term" value="F:isomerase activity"/>
    <property type="evidence" value="ECO:0007669"/>
    <property type="project" value="UniProtKB-KW"/>
</dbReference>
<dbReference type="OrthoDB" id="9798407at2"/>
<keyword evidence="3" id="KW-1185">Reference proteome</keyword>
<dbReference type="SMR" id="A0A0H3C817"/>
<dbReference type="EMBL" id="CP001340">
    <property type="protein sequence ID" value="ACL95166.1"/>
    <property type="molecule type" value="Genomic_DNA"/>
</dbReference>
<dbReference type="KEGG" id="ccs:CCNA_01701"/>
<sequence length="328" mass="35514">MSGKVIPMRMTAFDNQSQGLSRRGLLAAGAAALGAGVAGAAGASALPFFQRRNQPVGIQLYSLGPDLAKELDAQLATVAKIGFRTVELAGYLGRTPAELRALFDRHGLVCPSAHISPKGPNGFSGDLVKLADELHVIGAKSAIMPIFYIPERMGAADLRQAGVQMTADEWKWNADFLNEKAAILKKAGILAGYHNHNFEFAPLKDAKGRETTGMDILLKGTDPSLVTFELDAGWVTAAGQDPFALLKAYPGRFTQMHVKDVKPSTKPNFELRQDPTEVGSGMIDWKRLLPAAYDAGIRGFYYEQEPPFAYTRLESARISFDYLAKVVA</sequence>
<gene>
    <name evidence="2" type="ordered locus">CCNA_01701</name>
</gene>
<keyword evidence="2" id="KW-0413">Isomerase</keyword>
<reference evidence="2 3" key="1">
    <citation type="journal article" date="2010" name="J. Bacteriol.">
        <title>The genetic basis of laboratory adaptation in Caulobacter crescentus.</title>
        <authorList>
            <person name="Marks M.E."/>
            <person name="Castro-Rojas C.M."/>
            <person name="Teiling C."/>
            <person name="Du L."/>
            <person name="Kapatral V."/>
            <person name="Walunas T.L."/>
            <person name="Crosson S."/>
        </authorList>
    </citation>
    <scope>NUCLEOTIDE SEQUENCE [LARGE SCALE GENOMIC DNA]</scope>
    <source>
        <strain evidence="3">NA1000 / CB15N</strain>
    </source>
</reference>
<dbReference type="PATRIC" id="fig|565050.3.peg.1677"/>
<evidence type="ECO:0000313" key="3">
    <source>
        <dbReference type="Proteomes" id="UP000001364"/>
    </source>
</evidence>
<dbReference type="Proteomes" id="UP000001364">
    <property type="component" value="Chromosome"/>
</dbReference>
<dbReference type="InterPro" id="IPR006311">
    <property type="entry name" value="TAT_signal"/>
</dbReference>
<dbReference type="PhylomeDB" id="A0A0H3C817"/>
<organism evidence="2 3">
    <name type="scientific">Caulobacter vibrioides (strain NA1000 / CB15N)</name>
    <name type="common">Caulobacter crescentus</name>
    <dbReference type="NCBI Taxonomy" id="565050"/>
    <lineage>
        <taxon>Bacteria</taxon>
        <taxon>Pseudomonadati</taxon>
        <taxon>Pseudomonadota</taxon>
        <taxon>Alphaproteobacteria</taxon>
        <taxon>Caulobacterales</taxon>
        <taxon>Caulobacteraceae</taxon>
        <taxon>Caulobacter</taxon>
    </lineage>
</organism>
<dbReference type="SUPFAM" id="SSF51658">
    <property type="entry name" value="Xylose isomerase-like"/>
    <property type="match status" value="1"/>
</dbReference>
<dbReference type="PANTHER" id="PTHR12110">
    <property type="entry name" value="HYDROXYPYRUVATE ISOMERASE"/>
    <property type="match status" value="1"/>
</dbReference>
<dbReference type="AlphaFoldDB" id="A0A0H3C817"/>
<protein>
    <submittedName>
        <fullName evidence="2">Xylose isomerase family protein</fullName>
    </submittedName>
</protein>
<evidence type="ECO:0000259" key="1">
    <source>
        <dbReference type="Pfam" id="PF01261"/>
    </source>
</evidence>
<name>A0A0H3C817_CAUVN</name>
<dbReference type="RefSeq" id="YP_002517074.1">
    <property type="nucleotide sequence ID" value="NC_011916.1"/>
</dbReference>
<dbReference type="Gene3D" id="3.20.20.150">
    <property type="entry name" value="Divalent-metal-dependent TIM barrel enzymes"/>
    <property type="match status" value="1"/>
</dbReference>